<comment type="caution">
    <text evidence="1">The sequence shown here is derived from an EMBL/GenBank/DDBJ whole genome shotgun (WGS) entry which is preliminary data.</text>
</comment>
<reference evidence="1" key="1">
    <citation type="journal article" date="2012" name="Mol. Plant Microbe Interact.">
        <title>A highly conserved effector in Fusarium oxysporum is required for full virulence on Arabidopsis.</title>
        <authorList>
            <person name="Thatcher L.F."/>
            <person name="Gardiner D.M."/>
            <person name="Kazan K."/>
            <person name="Manners J."/>
        </authorList>
    </citation>
    <scope>NUCLEOTIDE SEQUENCE [LARGE SCALE GENOMIC DNA]</scope>
    <source>
        <strain evidence="1">Fo5176</strain>
    </source>
</reference>
<sequence length="154" mass="16857">MSVDHHSEQSSDIIVGDVTTVTTYSGDYRDQSATTNESRDQVDVTEMLSLTTQLANLSITSANLTGRMLEPPSAHDRGVQGDVADPEKGFWAVFMMISISRMVLHLGEQTCTIHSPIPNGIHAETAVFYSEFVILCCISHLSRDSEQAEKLLIG</sequence>
<dbReference type="AlphaFoldDB" id="F9F6T3"/>
<dbReference type="EMBL" id="AFQF01000693">
    <property type="protein sequence ID" value="EGU87349.1"/>
    <property type="molecule type" value="Genomic_DNA"/>
</dbReference>
<name>F9F6T3_FUSOF</name>
<accession>F9F6T3</accession>
<evidence type="ECO:0000313" key="1">
    <source>
        <dbReference type="EMBL" id="EGU87349.1"/>
    </source>
</evidence>
<protein>
    <submittedName>
        <fullName evidence="1">Uncharacterized protein</fullName>
    </submittedName>
</protein>
<proteinExistence type="predicted"/>
<gene>
    <name evidence="1" type="ORF">FOXB_02108</name>
</gene>
<organism evidence="1">
    <name type="scientific">Fusarium oxysporum (strain Fo5176)</name>
    <name type="common">Fusarium vascular wilt</name>
    <dbReference type="NCBI Taxonomy" id="660025"/>
    <lineage>
        <taxon>Eukaryota</taxon>
        <taxon>Fungi</taxon>
        <taxon>Dikarya</taxon>
        <taxon>Ascomycota</taxon>
        <taxon>Pezizomycotina</taxon>
        <taxon>Sordariomycetes</taxon>
        <taxon>Hypocreomycetidae</taxon>
        <taxon>Hypocreales</taxon>
        <taxon>Nectriaceae</taxon>
        <taxon>Fusarium</taxon>
        <taxon>Fusarium oxysporum species complex</taxon>
    </lineage>
</organism>